<accession>A0A2S0WPA2</accession>
<dbReference type="AlphaFoldDB" id="A0A2S0WPA2"/>
<dbReference type="SUPFAM" id="SSF56235">
    <property type="entry name" value="N-terminal nucleophile aminohydrolases (Ntn hydrolases)"/>
    <property type="match status" value="1"/>
</dbReference>
<evidence type="ECO:0000313" key="1">
    <source>
        <dbReference type="EMBL" id="AWB93169.1"/>
    </source>
</evidence>
<keyword evidence="2" id="KW-1185">Reference proteome</keyword>
<dbReference type="EMBL" id="CP026952">
    <property type="protein sequence ID" value="AWB93169.1"/>
    <property type="molecule type" value="Genomic_DNA"/>
</dbReference>
<proteinExistence type="predicted"/>
<dbReference type="RefSeq" id="WP_108579277.1">
    <property type="nucleotide sequence ID" value="NZ_CP026952.1"/>
</dbReference>
<dbReference type="InterPro" id="IPR043138">
    <property type="entry name" value="GGT_lsub"/>
</dbReference>
<dbReference type="InterPro" id="IPR043137">
    <property type="entry name" value="GGT_ssub_C"/>
</dbReference>
<reference evidence="2" key="1">
    <citation type="submission" date="2018-01" db="EMBL/GenBank/DDBJ databases">
        <authorList>
            <person name="Li J."/>
        </authorList>
    </citation>
    <scope>NUCLEOTIDE SEQUENCE [LARGE SCALE GENOMIC DNA]</scope>
    <source>
        <strain evidence="2">592</strain>
    </source>
</reference>
<dbReference type="Proteomes" id="UP000244384">
    <property type="component" value="Chromosome"/>
</dbReference>
<sequence>MSRSTTGVRRVAQDKVEVLGTRGAVASSSPLISSSGARVLVDGGNAIDATLAMAATAWMALPGQCGIGGDAFVLVREPDGRVWTLNGSGLGPDGATTEFYRAEGHHAIPLSGALAVAVPGALAAVRALHAAGATRSLEELWAPAVRLGSEGVPCTLKTRLDITEHAADLARDPGAAAMFLRPDGGVPEVGQRLAFRELADFVAAAAQGREGFYDGSFGDRALSHLTGAGARFSGREWAAGAQVAPMDAIATPYGSATIHQTPVPSAGWMVLQAAAICDGMLRDRGLLDAESVHWMAEAFRLGFRDRHARCGSDNDGWQQVLAADAIGQARADIARHRASSSGPAHPTGDTTSTVCVDEDGRAVSFIHSLAFTFGSRVTVPGTGVVLNNRLGRGAYLIDGHPNEVKPGRKPLHTLNAWAVDHPTTGLLHVGSCPGGDGQVQWNMQVISHLLDHGVDPQTAVSLPRFTVFPGSDADVVDKPDELRCETGIPQDTLDQLAAWGHPVKVLPTQVGGPGGSAMAISVDHENGVLRAGADPRMEGVALAI</sequence>
<protein>
    <submittedName>
        <fullName evidence="1">Gamma-glutamyltransferase</fullName>
    </submittedName>
</protein>
<dbReference type="GO" id="GO:0016740">
    <property type="term" value="F:transferase activity"/>
    <property type="evidence" value="ECO:0007669"/>
    <property type="project" value="UniProtKB-KW"/>
</dbReference>
<accession>A0A5F2EX40</accession>
<name>A0A2S0WPA2_9ACTN</name>
<dbReference type="InterPro" id="IPR052896">
    <property type="entry name" value="GGT-like_enzyme"/>
</dbReference>
<organism evidence="1 2">
    <name type="scientific">Aeromicrobium chenweiae</name>
    <dbReference type="NCBI Taxonomy" id="2079793"/>
    <lineage>
        <taxon>Bacteria</taxon>
        <taxon>Bacillati</taxon>
        <taxon>Actinomycetota</taxon>
        <taxon>Actinomycetes</taxon>
        <taxon>Propionibacteriales</taxon>
        <taxon>Nocardioidaceae</taxon>
        <taxon>Aeromicrobium</taxon>
    </lineage>
</organism>
<dbReference type="KEGG" id="aez:C3E78_13695"/>
<dbReference type="PRINTS" id="PR01210">
    <property type="entry name" value="GGTRANSPTASE"/>
</dbReference>
<dbReference type="PANTHER" id="PTHR43881:SF1">
    <property type="entry name" value="GAMMA-GLUTAMYLTRANSPEPTIDASE (AFU_ORTHOLOGUE AFUA_4G13580)"/>
    <property type="match status" value="1"/>
</dbReference>
<dbReference type="PANTHER" id="PTHR43881">
    <property type="entry name" value="GAMMA-GLUTAMYLTRANSPEPTIDASE (AFU_ORTHOLOGUE AFUA_4G13580)"/>
    <property type="match status" value="1"/>
</dbReference>
<evidence type="ECO:0000313" key="2">
    <source>
        <dbReference type="Proteomes" id="UP000244384"/>
    </source>
</evidence>
<keyword evidence="1" id="KW-0808">Transferase</keyword>
<dbReference type="Pfam" id="PF01019">
    <property type="entry name" value="G_glu_transpept"/>
    <property type="match status" value="1"/>
</dbReference>
<dbReference type="InterPro" id="IPR029055">
    <property type="entry name" value="Ntn_hydrolases_N"/>
</dbReference>
<dbReference type="OrthoDB" id="9781342at2"/>
<gene>
    <name evidence="1" type="ORF">C3E78_13695</name>
</gene>
<dbReference type="Gene3D" id="1.10.246.130">
    <property type="match status" value="1"/>
</dbReference>
<dbReference type="Gene3D" id="3.60.20.40">
    <property type="match status" value="1"/>
</dbReference>